<dbReference type="EMBL" id="FOLM01000010">
    <property type="protein sequence ID" value="SFD13896.1"/>
    <property type="molecule type" value="Genomic_DNA"/>
</dbReference>
<dbReference type="AlphaFoldDB" id="A0A1I1PVL2"/>
<keyword evidence="2" id="KW-1185">Reference proteome</keyword>
<dbReference type="Proteomes" id="UP000199207">
    <property type="component" value="Unassembled WGS sequence"/>
</dbReference>
<protein>
    <submittedName>
        <fullName evidence="1">Uncharacterized protein</fullName>
    </submittedName>
</protein>
<evidence type="ECO:0000313" key="1">
    <source>
        <dbReference type="EMBL" id="SFD13896.1"/>
    </source>
</evidence>
<organism evidence="1 2">
    <name type="scientific">Streptomyces aidingensis</name>
    <dbReference type="NCBI Taxonomy" id="910347"/>
    <lineage>
        <taxon>Bacteria</taxon>
        <taxon>Bacillati</taxon>
        <taxon>Actinomycetota</taxon>
        <taxon>Actinomycetes</taxon>
        <taxon>Kitasatosporales</taxon>
        <taxon>Streptomycetaceae</taxon>
        <taxon>Streptomyces</taxon>
    </lineage>
</organism>
<evidence type="ECO:0000313" key="2">
    <source>
        <dbReference type="Proteomes" id="UP000199207"/>
    </source>
</evidence>
<gene>
    <name evidence="1" type="ORF">SAMN05421773_11082</name>
</gene>
<name>A0A1I1PVL2_9ACTN</name>
<sequence length="63" mass="6970">MPTHKINESAAGYHAGTTVSVRPLRTLPGGLTEVQVEDCGTALRQGQTLTVPTTEIRPWWWRP</sequence>
<dbReference type="RefSeq" id="WP_093839924.1">
    <property type="nucleotide sequence ID" value="NZ_FOLM01000010.1"/>
</dbReference>
<accession>A0A1I1PVL2</accession>
<proteinExistence type="predicted"/>
<reference evidence="1 2" key="1">
    <citation type="submission" date="2016-10" db="EMBL/GenBank/DDBJ databases">
        <authorList>
            <person name="de Groot N.N."/>
        </authorList>
    </citation>
    <scope>NUCLEOTIDE SEQUENCE [LARGE SCALE GENOMIC DNA]</scope>
    <source>
        <strain evidence="1 2">CGMCC 4.5739</strain>
    </source>
</reference>
<dbReference type="STRING" id="910347.SAMN05421773_11082"/>